<dbReference type="SUPFAM" id="SSF53335">
    <property type="entry name" value="S-adenosyl-L-methionine-dependent methyltransferases"/>
    <property type="match status" value="1"/>
</dbReference>
<dbReference type="Gene3D" id="3.40.50.150">
    <property type="entry name" value="Vaccinia Virus protein VP39"/>
    <property type="match status" value="1"/>
</dbReference>
<evidence type="ECO:0000256" key="2">
    <source>
        <dbReference type="SAM" id="SignalP"/>
    </source>
</evidence>
<dbReference type="Proteomes" id="UP000632858">
    <property type="component" value="Unassembled WGS sequence"/>
</dbReference>
<evidence type="ECO:0000313" key="3">
    <source>
        <dbReference type="EMBL" id="GGF94493.1"/>
    </source>
</evidence>
<dbReference type="InterPro" id="IPR029063">
    <property type="entry name" value="SAM-dependent_MTases_sf"/>
</dbReference>
<evidence type="ECO:0000313" key="4">
    <source>
        <dbReference type="Proteomes" id="UP000632858"/>
    </source>
</evidence>
<dbReference type="AlphaFoldDB" id="A0A917CQJ1"/>
<proteinExistence type="predicted"/>
<dbReference type="PROSITE" id="PS51257">
    <property type="entry name" value="PROKAR_LIPOPROTEIN"/>
    <property type="match status" value="1"/>
</dbReference>
<keyword evidence="3" id="KW-0489">Methyltransferase</keyword>
<dbReference type="EMBL" id="BMFO01000003">
    <property type="protein sequence ID" value="GGF94493.1"/>
    <property type="molecule type" value="Genomic_DNA"/>
</dbReference>
<name>A0A917CQJ1_9GAMM</name>
<feature type="chain" id="PRO_5038068960" evidence="2">
    <location>
        <begin position="22"/>
        <end position="312"/>
    </location>
</feature>
<keyword evidence="3" id="KW-0808">Transferase</keyword>
<keyword evidence="2" id="KW-0732">Signal</keyword>
<dbReference type="RefSeq" id="WP_188449573.1">
    <property type="nucleotide sequence ID" value="NZ_BMFO01000003.1"/>
</dbReference>
<evidence type="ECO:0000256" key="1">
    <source>
        <dbReference type="SAM" id="MobiDB-lite"/>
    </source>
</evidence>
<sequence>MKQYAIAFAAAGLLASACAIAQEHDHSAPAAAAAKPDGMTMQHDGKAGMRGKGMTMSAEQMQAHHLQMLQSTIDGAWRSDANKARDAYRHPLGTLAFFGVTPHSKVVEVWPGGGWYADILVPYVTHHGTYTGAVNDPAKMASERSRDYYAKQNQALRDKFAANPEVFGKAQLQEFDPAAPVLGKPGSADVVLTFRNVHNWRMSNQAEGMFKAFFAVLKKGGTLGVVEHRADKDVPADDKSGYVSEAQVIALAKQAGFEFAGRSEINANANDSKDYPDGVWTLPPTYRLGDKDRAKYAAIGESDRMTLRFVKP</sequence>
<organism evidence="3 4">
    <name type="scientific">Arenimonas maotaiensis</name>
    <dbReference type="NCBI Taxonomy" id="1446479"/>
    <lineage>
        <taxon>Bacteria</taxon>
        <taxon>Pseudomonadati</taxon>
        <taxon>Pseudomonadota</taxon>
        <taxon>Gammaproteobacteria</taxon>
        <taxon>Lysobacterales</taxon>
        <taxon>Lysobacteraceae</taxon>
        <taxon>Arenimonas</taxon>
    </lineage>
</organism>
<keyword evidence="4" id="KW-1185">Reference proteome</keyword>
<reference evidence="3" key="1">
    <citation type="journal article" date="2014" name="Int. J. Syst. Evol. Microbiol.">
        <title>Complete genome sequence of Corynebacterium casei LMG S-19264T (=DSM 44701T), isolated from a smear-ripened cheese.</title>
        <authorList>
            <consortium name="US DOE Joint Genome Institute (JGI-PGF)"/>
            <person name="Walter F."/>
            <person name="Albersmeier A."/>
            <person name="Kalinowski J."/>
            <person name="Ruckert C."/>
        </authorList>
    </citation>
    <scope>NUCLEOTIDE SEQUENCE</scope>
    <source>
        <strain evidence="3">CGMCC 1.12726</strain>
    </source>
</reference>
<comment type="caution">
    <text evidence="3">The sequence shown here is derived from an EMBL/GenBank/DDBJ whole genome shotgun (WGS) entry which is preliminary data.</text>
</comment>
<protein>
    <submittedName>
        <fullName evidence="3">Methyltransferase</fullName>
    </submittedName>
</protein>
<dbReference type="GO" id="GO:0032259">
    <property type="term" value="P:methylation"/>
    <property type="evidence" value="ECO:0007669"/>
    <property type="project" value="UniProtKB-KW"/>
</dbReference>
<gene>
    <name evidence="3" type="ORF">GCM10010960_15250</name>
</gene>
<accession>A0A917CQJ1</accession>
<dbReference type="GO" id="GO:0008168">
    <property type="term" value="F:methyltransferase activity"/>
    <property type="evidence" value="ECO:0007669"/>
    <property type="project" value="UniProtKB-KW"/>
</dbReference>
<reference evidence="3" key="2">
    <citation type="submission" date="2020-09" db="EMBL/GenBank/DDBJ databases">
        <authorList>
            <person name="Sun Q."/>
            <person name="Zhou Y."/>
        </authorList>
    </citation>
    <scope>NUCLEOTIDE SEQUENCE</scope>
    <source>
        <strain evidence="3">CGMCC 1.12726</strain>
    </source>
</reference>
<feature type="region of interest" description="Disordered" evidence="1">
    <location>
        <begin position="29"/>
        <end position="51"/>
    </location>
</feature>
<dbReference type="InterPro" id="IPR016980">
    <property type="entry name" value="S-AdoMet-dep_MeTrfase_Alr7345"/>
</dbReference>
<dbReference type="PIRSF" id="PIRSF031679">
    <property type="entry name" value="Mtase_Alr7345_prd"/>
    <property type="match status" value="1"/>
</dbReference>
<feature type="signal peptide" evidence="2">
    <location>
        <begin position="1"/>
        <end position="21"/>
    </location>
</feature>